<dbReference type="KEGG" id="acoa:RB602_11740"/>
<dbReference type="EMBL" id="CP136594">
    <property type="protein sequence ID" value="WOE74515.1"/>
    <property type="molecule type" value="Genomic_DNA"/>
</dbReference>
<dbReference type="InterPro" id="IPR016461">
    <property type="entry name" value="COMT-like"/>
</dbReference>
<gene>
    <name evidence="6" type="ORF">RB602_11740</name>
</gene>
<dbReference type="PANTHER" id="PTHR43712">
    <property type="entry name" value="PUTATIVE (AFU_ORTHOLOGUE AFUA_4G14580)-RELATED"/>
    <property type="match status" value="1"/>
</dbReference>
<evidence type="ECO:0000259" key="5">
    <source>
        <dbReference type="Pfam" id="PF08100"/>
    </source>
</evidence>
<dbReference type="Gene3D" id="1.10.10.10">
    <property type="entry name" value="Winged helix-like DNA-binding domain superfamily/Winged helix DNA-binding domain"/>
    <property type="match status" value="1"/>
</dbReference>
<dbReference type="PANTHER" id="PTHR43712:SF2">
    <property type="entry name" value="O-METHYLTRANSFERASE CICE"/>
    <property type="match status" value="1"/>
</dbReference>
<name>A0AA97F8N5_9SPHN</name>
<feature type="domain" description="O-methyltransferase dimerisation" evidence="5">
    <location>
        <begin position="23"/>
        <end position="89"/>
    </location>
</feature>
<dbReference type="InterPro" id="IPR012967">
    <property type="entry name" value="COMT_dimerisation"/>
</dbReference>
<dbReference type="Gene3D" id="3.40.50.150">
    <property type="entry name" value="Vaccinia Virus protein VP39"/>
    <property type="match status" value="1"/>
</dbReference>
<evidence type="ECO:0000256" key="3">
    <source>
        <dbReference type="ARBA" id="ARBA00022691"/>
    </source>
</evidence>
<organism evidence="6 7">
    <name type="scientific">Alterisphingorhabdus coralli</name>
    <dbReference type="NCBI Taxonomy" id="3071408"/>
    <lineage>
        <taxon>Bacteria</taxon>
        <taxon>Pseudomonadati</taxon>
        <taxon>Pseudomonadota</taxon>
        <taxon>Alphaproteobacteria</taxon>
        <taxon>Sphingomonadales</taxon>
        <taxon>Sphingomonadaceae</taxon>
        <taxon>Alterisphingorhabdus (ex Yan et al. 2024)</taxon>
    </lineage>
</organism>
<dbReference type="PROSITE" id="PS51683">
    <property type="entry name" value="SAM_OMT_II"/>
    <property type="match status" value="1"/>
</dbReference>
<accession>A0AA97F8N5</accession>
<dbReference type="Proteomes" id="UP001302429">
    <property type="component" value="Chromosome"/>
</dbReference>
<dbReference type="InterPro" id="IPR036390">
    <property type="entry name" value="WH_DNA-bd_sf"/>
</dbReference>
<keyword evidence="3" id="KW-0949">S-adenosyl-L-methionine</keyword>
<evidence type="ECO:0000313" key="7">
    <source>
        <dbReference type="Proteomes" id="UP001302429"/>
    </source>
</evidence>
<evidence type="ECO:0000313" key="6">
    <source>
        <dbReference type="EMBL" id="WOE74515.1"/>
    </source>
</evidence>
<feature type="domain" description="O-methyltransferase C-terminal" evidence="4">
    <location>
        <begin position="138"/>
        <end position="327"/>
    </location>
</feature>
<dbReference type="Pfam" id="PF00891">
    <property type="entry name" value="Methyltransf_2"/>
    <property type="match status" value="1"/>
</dbReference>
<dbReference type="InterPro" id="IPR001077">
    <property type="entry name" value="COMT_C"/>
</dbReference>
<dbReference type="InterPro" id="IPR029063">
    <property type="entry name" value="SAM-dependent_MTases_sf"/>
</dbReference>
<evidence type="ECO:0000259" key="4">
    <source>
        <dbReference type="Pfam" id="PF00891"/>
    </source>
</evidence>
<keyword evidence="2" id="KW-0808">Transferase</keyword>
<evidence type="ECO:0000256" key="1">
    <source>
        <dbReference type="ARBA" id="ARBA00022603"/>
    </source>
</evidence>
<dbReference type="GO" id="GO:0008171">
    <property type="term" value="F:O-methyltransferase activity"/>
    <property type="evidence" value="ECO:0007669"/>
    <property type="project" value="InterPro"/>
</dbReference>
<dbReference type="SUPFAM" id="SSF46785">
    <property type="entry name" value="Winged helix' DNA-binding domain"/>
    <property type="match status" value="1"/>
</dbReference>
<dbReference type="Pfam" id="PF08100">
    <property type="entry name" value="Dimerisation"/>
    <property type="match status" value="1"/>
</dbReference>
<dbReference type="AlphaFoldDB" id="A0AA97F8N5"/>
<dbReference type="GO" id="GO:0032259">
    <property type="term" value="P:methylation"/>
    <property type="evidence" value="ECO:0007669"/>
    <property type="project" value="UniProtKB-KW"/>
</dbReference>
<keyword evidence="1 6" id="KW-0489">Methyltransferase</keyword>
<dbReference type="RefSeq" id="WP_317080771.1">
    <property type="nucleotide sequence ID" value="NZ_CP136594.1"/>
</dbReference>
<sequence length="347" mass="37665">MSWASNTPLVRGFARRKAAAQFNLINGFIYSQIIGVVVETGLLEFLSDGIHSLEEVAGHCGLSHHAADRLLRAARSLELVESPVAGGWSLGVAGAPLSSNEGAKAMARHRDMIYRDITDLLDLLRDDRRSPTRLSNFWSYAAQDEAEPNSASDYSALMAATQPMVAEQIVHRYGFGRHSKMLDIGGGSGAFAAAVAEVAPQLDIGIFDLPEVMPSTAERLAALGLEERITAHPGSFITDALPSGYDLITLNRILHDHDDPIVTALLAKIQASLPANGRLLIIEPMAETRGAEPMGDGYFGLYLWAMRSGRPRSLKEYRQMLKNAGFSRSKEIKTSQPLITKAIVADK</sequence>
<keyword evidence="7" id="KW-1185">Reference proteome</keyword>
<dbReference type="InterPro" id="IPR036388">
    <property type="entry name" value="WH-like_DNA-bd_sf"/>
</dbReference>
<reference evidence="6 7" key="1">
    <citation type="submission" date="2023-10" db="EMBL/GenBank/DDBJ databases">
        <title>Complete genome sequence of a Sphingomonadaceae bacterium.</title>
        <authorList>
            <person name="Yan C."/>
        </authorList>
    </citation>
    <scope>NUCLEOTIDE SEQUENCE [LARGE SCALE GENOMIC DNA]</scope>
    <source>
        <strain evidence="6 7">SCSIO 66989</strain>
    </source>
</reference>
<proteinExistence type="predicted"/>
<dbReference type="SUPFAM" id="SSF53335">
    <property type="entry name" value="S-adenosyl-L-methionine-dependent methyltransferases"/>
    <property type="match status" value="1"/>
</dbReference>
<protein>
    <submittedName>
        <fullName evidence="6">Methyltransferase</fullName>
    </submittedName>
</protein>
<evidence type="ECO:0000256" key="2">
    <source>
        <dbReference type="ARBA" id="ARBA00022679"/>
    </source>
</evidence>
<dbReference type="GO" id="GO:0046983">
    <property type="term" value="F:protein dimerization activity"/>
    <property type="evidence" value="ECO:0007669"/>
    <property type="project" value="InterPro"/>
</dbReference>